<proteinExistence type="predicted"/>
<organism evidence="2 3">
    <name type="scientific">Georgenia daeguensis</name>
    <dbReference type="NCBI Taxonomy" id="908355"/>
    <lineage>
        <taxon>Bacteria</taxon>
        <taxon>Bacillati</taxon>
        <taxon>Actinomycetota</taxon>
        <taxon>Actinomycetes</taxon>
        <taxon>Micrococcales</taxon>
        <taxon>Bogoriellaceae</taxon>
        <taxon>Georgenia</taxon>
    </lineage>
</organism>
<comment type="caution">
    <text evidence="2">The sequence shown here is derived from an EMBL/GenBank/DDBJ whole genome shotgun (WGS) entry which is preliminary data.</text>
</comment>
<dbReference type="EMBL" id="BAABBA010000012">
    <property type="protein sequence ID" value="GAA4288230.1"/>
    <property type="molecule type" value="Genomic_DNA"/>
</dbReference>
<reference evidence="3" key="1">
    <citation type="journal article" date="2019" name="Int. J. Syst. Evol. Microbiol.">
        <title>The Global Catalogue of Microorganisms (GCM) 10K type strain sequencing project: providing services to taxonomists for standard genome sequencing and annotation.</title>
        <authorList>
            <consortium name="The Broad Institute Genomics Platform"/>
            <consortium name="The Broad Institute Genome Sequencing Center for Infectious Disease"/>
            <person name="Wu L."/>
            <person name="Ma J."/>
        </authorList>
    </citation>
    <scope>NUCLEOTIDE SEQUENCE [LARGE SCALE GENOMIC DNA]</scope>
    <source>
        <strain evidence="3">JCM 17459</strain>
    </source>
</reference>
<accession>A0ABP8EW74</accession>
<name>A0ABP8EW74_9MICO</name>
<gene>
    <name evidence="2" type="ORF">GCM10022262_25900</name>
</gene>
<evidence type="ECO:0000313" key="3">
    <source>
        <dbReference type="Proteomes" id="UP001499841"/>
    </source>
</evidence>
<keyword evidence="3" id="KW-1185">Reference proteome</keyword>
<dbReference type="RefSeq" id="WP_345041864.1">
    <property type="nucleotide sequence ID" value="NZ_BAABBA010000012.1"/>
</dbReference>
<protein>
    <submittedName>
        <fullName evidence="2">Uncharacterized protein</fullName>
    </submittedName>
</protein>
<sequence length="106" mass="11219">MKTTEDLASASLSTPVATSLPPGPYEQAVARLRAAQHEFVSTPVISESLLMARNVAVVQALEAGVPDSVVRQILRMGDVAFELAVARGTYHRDVAQRCEGSAVGRA</sequence>
<evidence type="ECO:0000313" key="2">
    <source>
        <dbReference type="EMBL" id="GAA4288230.1"/>
    </source>
</evidence>
<feature type="region of interest" description="Disordered" evidence="1">
    <location>
        <begin position="1"/>
        <end position="21"/>
    </location>
</feature>
<evidence type="ECO:0000256" key="1">
    <source>
        <dbReference type="SAM" id="MobiDB-lite"/>
    </source>
</evidence>
<dbReference type="Proteomes" id="UP001499841">
    <property type="component" value="Unassembled WGS sequence"/>
</dbReference>